<gene>
    <name evidence="1" type="ORF">MNBD_ALPHA05-553</name>
</gene>
<reference evidence="1" key="1">
    <citation type="submission" date="2018-06" db="EMBL/GenBank/DDBJ databases">
        <authorList>
            <person name="Zhirakovskaya E."/>
        </authorList>
    </citation>
    <scope>NUCLEOTIDE SEQUENCE</scope>
</reference>
<sequence>MHPLKVYLRDVGETIQAFGARVSASRQTLYRIIGGSQAPKPALARRIVEATGGAVTFEALYQGAAGGANGGGEVVGLNAGEAGGALNPERVRVALAIVVDHLAAKDKPAPPDAAVTIAAEAVVNTYIALSTVTTRQGPERFCQALRPVLEEILREYSASPPPPAALDRGAELATQIYFQSWTQDQTETTAG</sequence>
<proteinExistence type="predicted"/>
<organism evidence="1">
    <name type="scientific">hydrothermal vent metagenome</name>
    <dbReference type="NCBI Taxonomy" id="652676"/>
    <lineage>
        <taxon>unclassified sequences</taxon>
        <taxon>metagenomes</taxon>
        <taxon>ecological metagenomes</taxon>
    </lineage>
</organism>
<dbReference type="SUPFAM" id="SSF47413">
    <property type="entry name" value="lambda repressor-like DNA-binding domains"/>
    <property type="match status" value="1"/>
</dbReference>
<protein>
    <submittedName>
        <fullName evidence="1">Uncharacterized protein</fullName>
    </submittedName>
</protein>
<dbReference type="EMBL" id="UOEH01000237">
    <property type="protein sequence ID" value="VAV97842.1"/>
    <property type="molecule type" value="Genomic_DNA"/>
</dbReference>
<evidence type="ECO:0000313" key="1">
    <source>
        <dbReference type="EMBL" id="VAV97842.1"/>
    </source>
</evidence>
<name>A0A3B0S260_9ZZZZ</name>
<dbReference type="AlphaFoldDB" id="A0A3B0S260"/>
<dbReference type="GO" id="GO:0003677">
    <property type="term" value="F:DNA binding"/>
    <property type="evidence" value="ECO:0007669"/>
    <property type="project" value="InterPro"/>
</dbReference>
<accession>A0A3B0S260</accession>
<dbReference type="InterPro" id="IPR010982">
    <property type="entry name" value="Lambda_DNA-bd_dom_sf"/>
</dbReference>